<dbReference type="EMBL" id="CAACVG010011992">
    <property type="protein sequence ID" value="VEN59355.1"/>
    <property type="molecule type" value="Genomic_DNA"/>
</dbReference>
<name>A0A653DGL8_CALMS</name>
<evidence type="ECO:0000256" key="1">
    <source>
        <dbReference type="SAM" id="MobiDB-lite"/>
    </source>
</evidence>
<proteinExistence type="predicted"/>
<feature type="region of interest" description="Disordered" evidence="1">
    <location>
        <begin position="162"/>
        <end position="183"/>
    </location>
</feature>
<sequence length="334" mass="37266">MYQQGSFRMPSNHGVSNSGVNNYSTGMMPPPRTNAFSYNMYHQQYVGPNRSYFVPAAAGSRTGFEHNSISHVGPRQIVGSSNNKSYVNMDQAVRPDMFSFGAVSNELPSTSMQGTTLAAARAANSSITTPRFSTNQSPTTAARSSLEMNNMQQPIRGQQNVKESPAMRNQQQAPNATPITNFDAKNTVNDVNKTTQTFTNFDFKIYGSTDRERIFMLTGTVERVIKWSKIFRNQFCYFEVIAPVISIQEGSVNTQKVMLLRNKKGPILQVIYYETTHIDIQDFYIGQMLTCTGRMTGANIFNALCIRSASQEEVDSLQRLTEISEQAVECHLSS</sequence>
<dbReference type="OrthoDB" id="6591917at2759"/>
<dbReference type="AlphaFoldDB" id="A0A653DGL8"/>
<gene>
    <name evidence="2" type="ORF">CALMAC_LOCUS17393</name>
</gene>
<organism evidence="2 3">
    <name type="scientific">Callosobruchus maculatus</name>
    <name type="common">Southern cowpea weevil</name>
    <name type="synonym">Pulse bruchid</name>
    <dbReference type="NCBI Taxonomy" id="64391"/>
    <lineage>
        <taxon>Eukaryota</taxon>
        <taxon>Metazoa</taxon>
        <taxon>Ecdysozoa</taxon>
        <taxon>Arthropoda</taxon>
        <taxon>Hexapoda</taxon>
        <taxon>Insecta</taxon>
        <taxon>Pterygota</taxon>
        <taxon>Neoptera</taxon>
        <taxon>Endopterygota</taxon>
        <taxon>Coleoptera</taxon>
        <taxon>Polyphaga</taxon>
        <taxon>Cucujiformia</taxon>
        <taxon>Chrysomeloidea</taxon>
        <taxon>Chrysomelidae</taxon>
        <taxon>Bruchinae</taxon>
        <taxon>Bruchini</taxon>
        <taxon>Callosobruchus</taxon>
    </lineage>
</organism>
<evidence type="ECO:0000313" key="2">
    <source>
        <dbReference type="EMBL" id="VEN59355.1"/>
    </source>
</evidence>
<evidence type="ECO:0000313" key="3">
    <source>
        <dbReference type="Proteomes" id="UP000410492"/>
    </source>
</evidence>
<reference evidence="2 3" key="1">
    <citation type="submission" date="2019-01" db="EMBL/GenBank/DDBJ databases">
        <authorList>
            <person name="Sayadi A."/>
        </authorList>
    </citation>
    <scope>NUCLEOTIDE SEQUENCE [LARGE SCALE GENOMIC DNA]</scope>
</reference>
<protein>
    <submittedName>
        <fullName evidence="2">Uncharacterized protein</fullName>
    </submittedName>
</protein>
<keyword evidence="3" id="KW-1185">Reference proteome</keyword>
<dbReference type="Proteomes" id="UP000410492">
    <property type="component" value="Unassembled WGS sequence"/>
</dbReference>
<accession>A0A653DGL8</accession>